<reference evidence="2 3" key="1">
    <citation type="submission" date="2018-11" db="EMBL/GenBank/DDBJ databases">
        <title>Cryobacterium sp. nov., isolated from rhizosphere soil of lettuce.</title>
        <authorList>
            <person name="Wang Y."/>
        </authorList>
    </citation>
    <scope>NUCLEOTIDE SEQUENCE [LARGE SCALE GENOMIC DNA]</scope>
    <source>
        <strain evidence="2 3">NEAU-85</strain>
    </source>
</reference>
<name>A0A3M8LDK8_9MICO</name>
<proteinExistence type="predicted"/>
<evidence type="ECO:0000313" key="2">
    <source>
        <dbReference type="EMBL" id="RNE63633.1"/>
    </source>
</evidence>
<evidence type="ECO:0000313" key="3">
    <source>
        <dbReference type="Proteomes" id="UP000279859"/>
    </source>
</evidence>
<protein>
    <submittedName>
        <fullName evidence="2">Uncharacterized protein</fullName>
    </submittedName>
</protein>
<comment type="caution">
    <text evidence="2">The sequence shown here is derived from an EMBL/GenBank/DDBJ whole genome shotgun (WGS) entry which is preliminary data.</text>
</comment>
<dbReference type="AlphaFoldDB" id="A0A3M8LDK8"/>
<evidence type="ECO:0000256" key="1">
    <source>
        <dbReference type="SAM" id="MobiDB-lite"/>
    </source>
</evidence>
<sequence>MTSTRNVVGKPAATRMSASPMAIAPVSSADPSMAIRATAASRSPMPRGSRAGRTTPVLGSTMATMAAMTGSVTGEALPRSTWAPRHTTTTAKEGTRRPAAIARSTMPSPGRRETRSVIASRHMMPVERAVQPLRSKTTWITPITKGTDVTTRIEYQAAGLTCGSAVATIAPIRPIDVVRHRSATVPMPSCPSAVAATTRA</sequence>
<organism evidence="2 3">
    <name type="scientific">Cryobacterium tepidiphilum</name>
    <dbReference type="NCBI Taxonomy" id="2486026"/>
    <lineage>
        <taxon>Bacteria</taxon>
        <taxon>Bacillati</taxon>
        <taxon>Actinomycetota</taxon>
        <taxon>Actinomycetes</taxon>
        <taxon>Micrococcales</taxon>
        <taxon>Microbacteriaceae</taxon>
        <taxon>Cryobacterium</taxon>
    </lineage>
</organism>
<dbReference type="EMBL" id="RDSR01000008">
    <property type="protein sequence ID" value="RNE63633.1"/>
    <property type="molecule type" value="Genomic_DNA"/>
</dbReference>
<feature type="region of interest" description="Disordered" evidence="1">
    <location>
        <begin position="79"/>
        <end position="113"/>
    </location>
</feature>
<accession>A0A3M8LDK8</accession>
<gene>
    <name evidence="2" type="ORF">EEJ31_06580</name>
</gene>
<dbReference type="Proteomes" id="UP000279859">
    <property type="component" value="Unassembled WGS sequence"/>
</dbReference>
<keyword evidence="3" id="KW-1185">Reference proteome</keyword>